<protein>
    <recommendedName>
        <fullName evidence="2">thioredoxin-dependent peroxiredoxin</fullName>
        <ecNumber evidence="2">1.11.1.24</ecNumber>
    </recommendedName>
    <alternativeName>
        <fullName evidence="8">Thioredoxin peroxidase</fullName>
    </alternativeName>
    <alternativeName>
        <fullName evidence="10">Thioredoxin-dependent peroxiredoxin Bcp</fullName>
    </alternativeName>
</protein>
<dbReference type="PROSITE" id="PS51352">
    <property type="entry name" value="THIOREDOXIN_2"/>
    <property type="match status" value="1"/>
</dbReference>
<comment type="function">
    <text evidence="1">Thiol-specific peroxidase that catalyzes the reduction of hydrogen peroxide and organic hydroperoxides to water and alcohols, respectively. Plays a role in cell protection against oxidative stress by detoxifying peroxides and as sensor of hydrogen peroxide-mediated signaling events.</text>
</comment>
<evidence type="ECO:0000256" key="3">
    <source>
        <dbReference type="ARBA" id="ARBA00022559"/>
    </source>
</evidence>
<dbReference type="Pfam" id="PF00578">
    <property type="entry name" value="AhpC-TSA"/>
    <property type="match status" value="1"/>
</dbReference>
<dbReference type="InterPro" id="IPR032710">
    <property type="entry name" value="NTF2-like_dom_sf"/>
</dbReference>
<keyword evidence="3" id="KW-0575">Peroxidase</keyword>
<evidence type="ECO:0000256" key="1">
    <source>
        <dbReference type="ARBA" id="ARBA00003330"/>
    </source>
</evidence>
<dbReference type="EC" id="1.11.1.24" evidence="2"/>
<evidence type="ECO:0000256" key="10">
    <source>
        <dbReference type="ARBA" id="ARBA00042639"/>
    </source>
</evidence>
<evidence type="ECO:0000256" key="7">
    <source>
        <dbReference type="ARBA" id="ARBA00023284"/>
    </source>
</evidence>
<comment type="catalytic activity">
    <reaction evidence="11">
        <text>a hydroperoxide + [thioredoxin]-dithiol = an alcohol + [thioredoxin]-disulfide + H2O</text>
        <dbReference type="Rhea" id="RHEA:62620"/>
        <dbReference type="Rhea" id="RHEA-COMP:10698"/>
        <dbReference type="Rhea" id="RHEA-COMP:10700"/>
        <dbReference type="ChEBI" id="CHEBI:15377"/>
        <dbReference type="ChEBI" id="CHEBI:29950"/>
        <dbReference type="ChEBI" id="CHEBI:30879"/>
        <dbReference type="ChEBI" id="CHEBI:35924"/>
        <dbReference type="ChEBI" id="CHEBI:50058"/>
        <dbReference type="EC" id="1.11.1.24"/>
    </reaction>
</comment>
<accession>A0ABV5J2V8</accession>
<dbReference type="Gene3D" id="3.40.30.10">
    <property type="entry name" value="Glutaredoxin"/>
    <property type="match status" value="1"/>
</dbReference>
<evidence type="ECO:0000256" key="2">
    <source>
        <dbReference type="ARBA" id="ARBA00013017"/>
    </source>
</evidence>
<evidence type="ECO:0000313" key="13">
    <source>
        <dbReference type="EMBL" id="MFB9211146.1"/>
    </source>
</evidence>
<dbReference type="CDD" id="cd02970">
    <property type="entry name" value="PRX_like2"/>
    <property type="match status" value="1"/>
</dbReference>
<dbReference type="InterPro" id="IPR013766">
    <property type="entry name" value="Thioredoxin_domain"/>
</dbReference>
<dbReference type="PANTHER" id="PTHR42801">
    <property type="entry name" value="THIOREDOXIN-DEPENDENT PEROXIDE REDUCTASE"/>
    <property type="match status" value="1"/>
</dbReference>
<keyword evidence="4" id="KW-0049">Antioxidant</keyword>
<dbReference type="InterPro" id="IPR050924">
    <property type="entry name" value="Peroxiredoxin_BCP/PrxQ"/>
</dbReference>
<dbReference type="SUPFAM" id="SSF52833">
    <property type="entry name" value="Thioredoxin-like"/>
    <property type="match status" value="1"/>
</dbReference>
<evidence type="ECO:0000256" key="11">
    <source>
        <dbReference type="ARBA" id="ARBA00049091"/>
    </source>
</evidence>
<keyword evidence="6" id="KW-1015">Disulfide bond</keyword>
<dbReference type="Gene3D" id="3.10.450.50">
    <property type="match status" value="1"/>
</dbReference>
<dbReference type="Proteomes" id="UP001589654">
    <property type="component" value="Unassembled WGS sequence"/>
</dbReference>
<proteinExistence type="inferred from homology"/>
<dbReference type="InterPro" id="IPR000866">
    <property type="entry name" value="AhpC/TSA"/>
</dbReference>
<dbReference type="InterPro" id="IPR036249">
    <property type="entry name" value="Thioredoxin-like_sf"/>
</dbReference>
<comment type="similarity">
    <text evidence="9">Belongs to the peroxiredoxin family. BCP/PrxQ subfamily.</text>
</comment>
<dbReference type="SUPFAM" id="SSF54427">
    <property type="entry name" value="NTF2-like"/>
    <property type="match status" value="1"/>
</dbReference>
<gene>
    <name evidence="13" type="ORF">ACFFUR_04955</name>
</gene>
<sequence length="344" mass="39581">MTLQEQVKKIRDGVRESMPKATMQVFTESISRIKADKLKETALQVGDKIQDYPLTDIEGNKVELSKFIHSDYLILNFYRGGWCPYCNLELREYERLQNNFKEQGINIIAISPETPESAYQTIDKNTLSYPVLTDTDAQFMKKIGIVFQLDIDSKREFVNFGIDFTNINGNENFELPVPAVYVINRDMEVVFVHFEEDYMTRLEPTELLEKLKNKKMIAQSKKTLKQAIENVIQAGTTFEIEQLEQVYHENLKVIMVDQNGLNGILDKQSVKNMFQAKRDNGDSPLNDWAEFNHIQANGDLGHVIVTRKVNLTGVEQRFVFNIDLVRNGEGWLVTREVVVAQSEG</sequence>
<reference evidence="13 14" key="1">
    <citation type="submission" date="2024-09" db="EMBL/GenBank/DDBJ databases">
        <authorList>
            <person name="Sun Q."/>
            <person name="Mori K."/>
        </authorList>
    </citation>
    <scope>NUCLEOTIDE SEQUENCE [LARGE SCALE GENOMIC DNA]</scope>
    <source>
        <strain evidence="13 14">CECT 7682</strain>
    </source>
</reference>
<evidence type="ECO:0000259" key="12">
    <source>
        <dbReference type="PROSITE" id="PS51352"/>
    </source>
</evidence>
<keyword evidence="14" id="KW-1185">Reference proteome</keyword>
<dbReference type="EMBL" id="JBHMEW010000043">
    <property type="protein sequence ID" value="MFB9211146.1"/>
    <property type="molecule type" value="Genomic_DNA"/>
</dbReference>
<dbReference type="PANTHER" id="PTHR42801:SF7">
    <property type="entry name" value="SLL1159 PROTEIN"/>
    <property type="match status" value="1"/>
</dbReference>
<comment type="caution">
    <text evidence="13">The sequence shown here is derived from an EMBL/GenBank/DDBJ whole genome shotgun (WGS) entry which is preliminary data.</text>
</comment>
<feature type="domain" description="Thioredoxin" evidence="12">
    <location>
        <begin position="43"/>
        <end position="216"/>
    </location>
</feature>
<dbReference type="RefSeq" id="WP_290246397.1">
    <property type="nucleotide sequence ID" value="NZ_JAUFQT010000001.1"/>
</dbReference>
<evidence type="ECO:0000256" key="8">
    <source>
        <dbReference type="ARBA" id="ARBA00032824"/>
    </source>
</evidence>
<evidence type="ECO:0000256" key="9">
    <source>
        <dbReference type="ARBA" id="ARBA00038489"/>
    </source>
</evidence>
<evidence type="ECO:0000256" key="6">
    <source>
        <dbReference type="ARBA" id="ARBA00023157"/>
    </source>
</evidence>
<evidence type="ECO:0000256" key="5">
    <source>
        <dbReference type="ARBA" id="ARBA00023002"/>
    </source>
</evidence>
<name>A0ABV5J2V8_9BACT</name>
<keyword evidence="5" id="KW-0560">Oxidoreductase</keyword>
<evidence type="ECO:0000256" key="4">
    <source>
        <dbReference type="ARBA" id="ARBA00022862"/>
    </source>
</evidence>
<keyword evidence="7" id="KW-0676">Redox-active center</keyword>
<evidence type="ECO:0000313" key="14">
    <source>
        <dbReference type="Proteomes" id="UP001589654"/>
    </source>
</evidence>
<organism evidence="13 14">
    <name type="scientific">Echinicola jeungdonensis</name>
    <dbReference type="NCBI Taxonomy" id="709343"/>
    <lineage>
        <taxon>Bacteria</taxon>
        <taxon>Pseudomonadati</taxon>
        <taxon>Bacteroidota</taxon>
        <taxon>Cytophagia</taxon>
        <taxon>Cytophagales</taxon>
        <taxon>Cyclobacteriaceae</taxon>
        <taxon>Echinicola</taxon>
    </lineage>
</organism>